<sequence>MDTERAVRKFVHDYGETFSDGDPEAVAANFHEPALLVAESVRTLETRDAVEDIFAAILDSLAERGYAYSEAEAVDVEVVADDRARGRVRWVRYTADDEVLERLVTTHVFRRTGDGWKMVVLLPHD</sequence>
<evidence type="ECO:0000313" key="3">
    <source>
        <dbReference type="Proteomes" id="UP000199076"/>
    </source>
</evidence>
<dbReference type="Proteomes" id="UP000199076">
    <property type="component" value="Unassembled WGS sequence"/>
</dbReference>
<dbReference type="Pfam" id="PF20795">
    <property type="entry name" value="DUF6841"/>
    <property type="match status" value="1"/>
</dbReference>
<dbReference type="Gene3D" id="3.10.450.50">
    <property type="match status" value="1"/>
</dbReference>
<accession>A0A1G7RLJ9</accession>
<evidence type="ECO:0000259" key="1">
    <source>
        <dbReference type="Pfam" id="PF20795"/>
    </source>
</evidence>
<keyword evidence="3" id="KW-1185">Reference proteome</keyword>
<dbReference type="RefSeq" id="WP_092694545.1">
    <property type="nucleotide sequence ID" value="NZ_FNBK01000015.1"/>
</dbReference>
<dbReference type="AlphaFoldDB" id="A0A1G7RLJ9"/>
<dbReference type="OrthoDB" id="350969at2157"/>
<evidence type="ECO:0000313" key="2">
    <source>
        <dbReference type="EMBL" id="SDG11602.1"/>
    </source>
</evidence>
<dbReference type="InterPro" id="IPR049219">
    <property type="entry name" value="DUF6841"/>
</dbReference>
<dbReference type="SUPFAM" id="SSF54427">
    <property type="entry name" value="NTF2-like"/>
    <property type="match status" value="1"/>
</dbReference>
<organism evidence="2 3">
    <name type="scientific">Halorientalis regularis</name>
    <dbReference type="NCBI Taxonomy" id="660518"/>
    <lineage>
        <taxon>Archaea</taxon>
        <taxon>Methanobacteriati</taxon>
        <taxon>Methanobacteriota</taxon>
        <taxon>Stenosarchaea group</taxon>
        <taxon>Halobacteria</taxon>
        <taxon>Halobacteriales</taxon>
        <taxon>Haloarculaceae</taxon>
        <taxon>Halorientalis</taxon>
    </lineage>
</organism>
<gene>
    <name evidence="2" type="ORF">SAMN05216218_11584</name>
</gene>
<reference evidence="3" key="1">
    <citation type="submission" date="2016-10" db="EMBL/GenBank/DDBJ databases">
        <authorList>
            <person name="Varghese N."/>
            <person name="Submissions S."/>
        </authorList>
    </citation>
    <scope>NUCLEOTIDE SEQUENCE [LARGE SCALE GENOMIC DNA]</scope>
    <source>
        <strain evidence="3">IBRC-M 10760</strain>
    </source>
</reference>
<protein>
    <recommendedName>
        <fullName evidence="1">DUF6841 domain-containing protein</fullName>
    </recommendedName>
</protein>
<proteinExistence type="predicted"/>
<dbReference type="InterPro" id="IPR032710">
    <property type="entry name" value="NTF2-like_dom_sf"/>
</dbReference>
<dbReference type="EMBL" id="FNBK01000015">
    <property type="protein sequence ID" value="SDG11602.1"/>
    <property type="molecule type" value="Genomic_DNA"/>
</dbReference>
<name>A0A1G7RLJ9_9EURY</name>
<feature type="domain" description="DUF6841" evidence="1">
    <location>
        <begin position="20"/>
        <end position="122"/>
    </location>
</feature>